<evidence type="ECO:0000256" key="5">
    <source>
        <dbReference type="ARBA" id="ARBA00023242"/>
    </source>
</evidence>
<dbReference type="Proteomes" id="UP000478052">
    <property type="component" value="Unassembled WGS sequence"/>
</dbReference>
<dbReference type="Gene3D" id="3.40.50.150">
    <property type="entry name" value="Vaccinia Virus protein VP39"/>
    <property type="match status" value="1"/>
</dbReference>
<dbReference type="AlphaFoldDB" id="A0A6G0ZBN3"/>
<proteinExistence type="predicted"/>
<dbReference type="PROSITE" id="PS51533">
    <property type="entry name" value="ADD"/>
    <property type="match status" value="1"/>
</dbReference>
<keyword evidence="8" id="KW-1185">Reference proteome</keyword>
<comment type="caution">
    <text evidence="7">The sequence shown here is derived from an EMBL/GenBank/DDBJ whole genome shotgun (WGS) entry which is preliminary data.</text>
</comment>
<protein>
    <submittedName>
        <fullName evidence="7">DNA (Cytosine-5)-methyltransferase 3C-like</fullName>
    </submittedName>
</protein>
<evidence type="ECO:0000313" key="8">
    <source>
        <dbReference type="Proteomes" id="UP000478052"/>
    </source>
</evidence>
<dbReference type="OrthoDB" id="641149at2759"/>
<keyword evidence="7" id="KW-0808">Transferase</keyword>
<evidence type="ECO:0000256" key="1">
    <source>
        <dbReference type="ARBA" id="ARBA00004123"/>
    </source>
</evidence>
<dbReference type="GO" id="GO:0008168">
    <property type="term" value="F:methyltransferase activity"/>
    <property type="evidence" value="ECO:0007669"/>
    <property type="project" value="UniProtKB-KW"/>
</dbReference>
<dbReference type="GO" id="GO:0032259">
    <property type="term" value="P:methylation"/>
    <property type="evidence" value="ECO:0007669"/>
    <property type="project" value="UniProtKB-KW"/>
</dbReference>
<keyword evidence="7" id="KW-0489">Methyltransferase</keyword>
<keyword evidence="2" id="KW-0479">Metal-binding</keyword>
<dbReference type="CDD" id="cd11725">
    <property type="entry name" value="ADDz_Dnmt3"/>
    <property type="match status" value="1"/>
</dbReference>
<reference evidence="7 8" key="1">
    <citation type="submission" date="2019-08" db="EMBL/GenBank/DDBJ databases">
        <title>Whole genome of Aphis craccivora.</title>
        <authorList>
            <person name="Voronova N.V."/>
            <person name="Shulinski R.S."/>
            <person name="Bandarenka Y.V."/>
            <person name="Zhorov D.G."/>
            <person name="Warner D."/>
        </authorList>
    </citation>
    <scope>NUCLEOTIDE SEQUENCE [LARGE SCALE GENOMIC DNA]</scope>
    <source>
        <strain evidence="7">180601</strain>
        <tissue evidence="7">Whole Body</tissue>
    </source>
</reference>
<dbReference type="InterPro" id="IPR025766">
    <property type="entry name" value="ADD"/>
</dbReference>
<evidence type="ECO:0000256" key="3">
    <source>
        <dbReference type="ARBA" id="ARBA00022771"/>
    </source>
</evidence>
<evidence type="ECO:0000256" key="2">
    <source>
        <dbReference type="ARBA" id="ARBA00022723"/>
    </source>
</evidence>
<comment type="subcellular location">
    <subcellularLocation>
        <location evidence="1">Nucleus</location>
    </subcellularLocation>
</comment>
<gene>
    <name evidence="7" type="ORF">FWK35_00011055</name>
</gene>
<sequence length="490" mass="57259">MDLVYFKDEPEKTCVWWLGNDSMSQLRNDLIFEFISEIKSGMANLCGQREEGVKQAIKILSLQFNFVIPKYFDGKCNQITWALVKLPIIMKGTTKKRNQDEELIIPENFLKKIIMTNNNMKRTIEEKEKEKDIESPHGEKRKIDVSEISKMKNQYCMACRECTDKLEIKHPIFKGFLCDNCFTNGKDIIISIAKDNANDGCCVCLTQKDTLVLCGFCIRAYCNECLEFYCELKGLEKILEDKTWKCFACLNTSALKTTIKLIPRKTADQLKNIYNLYPASTENNCTKEEIKEIHVLNLKDIQNNVPKALKNLEFPFKILETSYLNGDNVDNNQKNAKLVIQYYPNHENYNKEKFFNLYDCMKKFFSFLLIKNKMEALHDDRTIFWAFETSAAIKVRELSTISRFVNCQPIIIGMDANDVQQRSRFIWTNITILKDDIQQYINRHIFLHKIPKYGGKRLKCGKNKNDKPWCYTSVYAILSSFIKNNTERCE</sequence>
<dbReference type="InterPro" id="IPR029063">
    <property type="entry name" value="SAM-dependent_MTases_sf"/>
</dbReference>
<organism evidence="7 8">
    <name type="scientific">Aphis craccivora</name>
    <name type="common">Cowpea aphid</name>
    <dbReference type="NCBI Taxonomy" id="307492"/>
    <lineage>
        <taxon>Eukaryota</taxon>
        <taxon>Metazoa</taxon>
        <taxon>Ecdysozoa</taxon>
        <taxon>Arthropoda</taxon>
        <taxon>Hexapoda</taxon>
        <taxon>Insecta</taxon>
        <taxon>Pterygota</taxon>
        <taxon>Neoptera</taxon>
        <taxon>Paraneoptera</taxon>
        <taxon>Hemiptera</taxon>
        <taxon>Sternorrhyncha</taxon>
        <taxon>Aphidomorpha</taxon>
        <taxon>Aphidoidea</taxon>
        <taxon>Aphididae</taxon>
        <taxon>Aphidini</taxon>
        <taxon>Aphis</taxon>
        <taxon>Aphis</taxon>
    </lineage>
</organism>
<keyword evidence="3" id="KW-0863">Zinc-finger</keyword>
<dbReference type="GO" id="GO:0008270">
    <property type="term" value="F:zinc ion binding"/>
    <property type="evidence" value="ECO:0007669"/>
    <property type="project" value="UniProtKB-KW"/>
</dbReference>
<keyword evidence="4" id="KW-0862">Zinc</keyword>
<dbReference type="EMBL" id="VUJU01000812">
    <property type="protein sequence ID" value="KAF0768228.1"/>
    <property type="molecule type" value="Genomic_DNA"/>
</dbReference>
<dbReference type="GO" id="GO:0005634">
    <property type="term" value="C:nucleus"/>
    <property type="evidence" value="ECO:0007669"/>
    <property type="project" value="UniProtKB-SubCell"/>
</dbReference>
<name>A0A6G0ZBN3_APHCR</name>
<keyword evidence="5" id="KW-0539">Nucleus</keyword>
<evidence type="ECO:0000313" key="7">
    <source>
        <dbReference type="EMBL" id="KAF0768228.1"/>
    </source>
</evidence>
<feature type="domain" description="PHD-type" evidence="6">
    <location>
        <begin position="144"/>
        <end position="282"/>
    </location>
</feature>
<evidence type="ECO:0000256" key="4">
    <source>
        <dbReference type="ARBA" id="ARBA00022833"/>
    </source>
</evidence>
<evidence type="ECO:0000259" key="6">
    <source>
        <dbReference type="PROSITE" id="PS51533"/>
    </source>
</evidence>
<accession>A0A6G0ZBN3</accession>